<keyword evidence="2" id="KW-1185">Reference proteome</keyword>
<dbReference type="PANTHER" id="PTHR10762:SF2">
    <property type="entry name" value="2-(3-AMINO-3-CARBOXYPROPYL)HISTIDINE SYNTHASE SUBUNIT 2"/>
    <property type="match status" value="1"/>
</dbReference>
<reference evidence="1 2" key="1">
    <citation type="submission" date="2014-04" db="EMBL/GenBank/DDBJ databases">
        <title>Comparative Genomics of Cryptosporidium Species.</title>
        <authorList>
            <person name="Silva J.C."/>
            <person name="Su Q."/>
            <person name="Chalmers R."/>
            <person name="Chibucos M.C."/>
            <person name="Elwin K."/>
            <person name="Godinez A."/>
            <person name="Guo F."/>
            <person name="Huynh K."/>
            <person name="Orvis J."/>
            <person name="Ott S."/>
            <person name="Sadzewicz L."/>
            <person name="Sengamalay N."/>
            <person name="Shetty A."/>
            <person name="Sun M."/>
            <person name="Tallon L."/>
            <person name="Xiao L."/>
            <person name="Zhang H."/>
            <person name="Fraser C.M."/>
            <person name="Zhu G."/>
            <person name="Kissinger J."/>
            <person name="Widmer G."/>
        </authorList>
    </citation>
    <scope>NUCLEOTIDE SEQUENCE [LARGE SCALE GENOMIC DNA]</scope>
    <source>
        <strain evidence="1 2">UKMEL1</strain>
    </source>
</reference>
<dbReference type="GO" id="GO:0090560">
    <property type="term" value="F:2-(3-amino-3-carboxypropyl)histidine synthase activity"/>
    <property type="evidence" value="ECO:0007669"/>
    <property type="project" value="InterPro"/>
</dbReference>
<accession>A0A2P4Z2G8</accession>
<organism evidence="1 2">
    <name type="scientific">Cryptosporidium meleagridis</name>
    <dbReference type="NCBI Taxonomy" id="93969"/>
    <lineage>
        <taxon>Eukaryota</taxon>
        <taxon>Sar</taxon>
        <taxon>Alveolata</taxon>
        <taxon>Apicomplexa</taxon>
        <taxon>Conoidasida</taxon>
        <taxon>Coccidia</taxon>
        <taxon>Eucoccidiorida</taxon>
        <taxon>Eimeriorina</taxon>
        <taxon>Cryptosporidiidae</taxon>
        <taxon>Cryptosporidium</taxon>
    </lineage>
</organism>
<dbReference type="NCBIfam" id="TIGR00322">
    <property type="entry name" value="diphth2_R"/>
    <property type="match status" value="1"/>
</dbReference>
<dbReference type="Proteomes" id="UP000236928">
    <property type="component" value="Unassembled WGS sequence"/>
</dbReference>
<dbReference type="Gene3D" id="3.40.50.11840">
    <property type="entry name" value="Diphthamide synthesis DPH1/DPH2 domain 1"/>
    <property type="match status" value="1"/>
</dbReference>
<protein>
    <submittedName>
        <fullName evidence="1">Diphthamide biosynthesis enzyme Dph1/Dph2 domain protein</fullName>
    </submittedName>
</protein>
<dbReference type="Pfam" id="PF01866">
    <property type="entry name" value="Diphthamide_syn"/>
    <property type="match status" value="1"/>
</dbReference>
<sequence>MDHNLELGNYSDFDFQITSKWIVKHSKGKERLVVALQFSVSDIKYAPRIQYLIEKQVNCIISKEDGSKDQCKIRFFVLSDIVNPACCLDVLNIKKSHSDLVIHFGYSCYHNIRNFRLPVYFIPSSSDYFDVSGSSRFCNITSFLCKQLNNRLHERNNSLKRLNVILSFQGILKNATQTALMDEIRRSEFNKVSNDVEIYIYQLCPINFTDCIQDQCSEFICDLLLAKLGHDKDLKLDDLEQRFERSKNMDLGESVIFFHFISKDDKYSNLPNSFLERIILRYNQLFEIFLCQVNSSDSNIEINPNALKELSSIISKRFVFIEKAKSIHFENRVAFIITPGITQLEWKLIEFFKRHNYRINADNGKKIKIETHIISFTGVNEVKLRNFPDIDIFCFFGCSEYFLSHIVKNLNLKTPIILTPFEYKVFLGITEWSTRYLNISDLQSPELNDNNLSSFPSISDSEDSELDQDFAKLSIEDSEISKSNTLSTKSEFYSLQNIDKKTKKLLVSLNSIKNKYGRSYFGLNPLENTDHIPKITQGRDGIASIYKNEII</sequence>
<dbReference type="InterPro" id="IPR016435">
    <property type="entry name" value="DPH1/DPH2"/>
</dbReference>
<dbReference type="EMBL" id="JIBK01000041">
    <property type="protein sequence ID" value="POM84265.1"/>
    <property type="molecule type" value="Genomic_DNA"/>
</dbReference>
<dbReference type="InterPro" id="IPR042263">
    <property type="entry name" value="DPH1/DPH2_1"/>
</dbReference>
<dbReference type="VEuPathDB" id="CryptoDB:CmeUKMEL1_11530"/>
<proteinExistence type="predicted"/>
<evidence type="ECO:0000313" key="1">
    <source>
        <dbReference type="EMBL" id="POM84265.1"/>
    </source>
</evidence>
<name>A0A2P4Z2G8_9CRYT</name>
<evidence type="ECO:0000313" key="2">
    <source>
        <dbReference type="Proteomes" id="UP000236928"/>
    </source>
</evidence>
<dbReference type="SFLD" id="SFLDS00032">
    <property type="entry name" value="Radical_SAM_3-amino-3-carboxyp"/>
    <property type="match status" value="1"/>
</dbReference>
<dbReference type="PANTHER" id="PTHR10762">
    <property type="entry name" value="DIPHTHAMIDE BIOSYNTHESIS PROTEIN"/>
    <property type="match status" value="1"/>
</dbReference>
<gene>
    <name evidence="1" type="ORF">CmeUKMEL1_11530</name>
</gene>
<dbReference type="AlphaFoldDB" id="A0A2P4Z2G8"/>
<dbReference type="OrthoDB" id="361972at2759"/>
<dbReference type="GO" id="GO:0017183">
    <property type="term" value="P:protein histidyl modification to diphthamide"/>
    <property type="evidence" value="ECO:0007669"/>
    <property type="project" value="InterPro"/>
</dbReference>
<comment type="caution">
    <text evidence="1">The sequence shown here is derived from an EMBL/GenBank/DDBJ whole genome shotgun (WGS) entry which is preliminary data.</text>
</comment>